<evidence type="ECO:0000313" key="9">
    <source>
        <dbReference type="EMBL" id="TGZ81895.1"/>
    </source>
</evidence>
<dbReference type="InParanoid" id="A0A4V3SIY2"/>
<feature type="region of interest" description="Disordered" evidence="7">
    <location>
        <begin position="62"/>
        <end position="84"/>
    </location>
</feature>
<dbReference type="Pfam" id="PF00172">
    <property type="entry name" value="Zn_clus"/>
    <property type="match status" value="1"/>
</dbReference>
<protein>
    <recommendedName>
        <fullName evidence="8">Zn(2)-C6 fungal-type domain-containing protein</fullName>
    </recommendedName>
</protein>
<dbReference type="PROSITE" id="PS00463">
    <property type="entry name" value="ZN2_CY6_FUNGAL_1"/>
    <property type="match status" value="1"/>
</dbReference>
<evidence type="ECO:0000256" key="2">
    <source>
        <dbReference type="ARBA" id="ARBA00022833"/>
    </source>
</evidence>
<keyword evidence="6" id="KW-0539">Nucleus</keyword>
<reference evidence="9 10" key="1">
    <citation type="submission" date="2019-04" db="EMBL/GenBank/DDBJ databases">
        <title>Comparative genomics and transcriptomics to analyze fruiting body development in filamentous ascomycetes.</title>
        <authorList>
            <consortium name="DOE Joint Genome Institute"/>
            <person name="Lutkenhaus R."/>
            <person name="Traeger S."/>
            <person name="Breuer J."/>
            <person name="Kuo A."/>
            <person name="Lipzen A."/>
            <person name="Pangilinan J."/>
            <person name="Dilworth D."/>
            <person name="Sandor L."/>
            <person name="Poggeler S."/>
            <person name="Barry K."/>
            <person name="Grigoriev I.V."/>
            <person name="Nowrousian M."/>
        </authorList>
    </citation>
    <scope>NUCLEOTIDE SEQUENCE [LARGE SCALE GENOMIC DNA]</scope>
    <source>
        <strain evidence="9 10">CBS 389.68</strain>
    </source>
</reference>
<keyword evidence="3" id="KW-0805">Transcription regulation</keyword>
<dbReference type="SMART" id="SM00906">
    <property type="entry name" value="Fungal_trans"/>
    <property type="match status" value="1"/>
</dbReference>
<dbReference type="InterPro" id="IPR036864">
    <property type="entry name" value="Zn2-C6_fun-type_DNA-bd_sf"/>
</dbReference>
<dbReference type="PANTHER" id="PTHR47171:SF6">
    <property type="entry name" value="SPECIFIC TRANSCRIPTION FACTOR, PUTATIVE (AFU_ORTHOLOGUE AFUA_2G06130)-RELATED"/>
    <property type="match status" value="1"/>
</dbReference>
<dbReference type="Gene3D" id="4.10.240.10">
    <property type="entry name" value="Zn(2)-C6 fungal-type DNA-binding domain"/>
    <property type="match status" value="1"/>
</dbReference>
<dbReference type="Proteomes" id="UP000298138">
    <property type="component" value="Unassembled WGS sequence"/>
</dbReference>
<name>A0A4V3SIY2_9PEZI</name>
<accession>A0A4V3SIY2</accession>
<keyword evidence="10" id="KW-1185">Reference proteome</keyword>
<dbReference type="PROSITE" id="PS50048">
    <property type="entry name" value="ZN2_CY6_FUNGAL_2"/>
    <property type="match status" value="1"/>
</dbReference>
<dbReference type="GO" id="GO:0006351">
    <property type="term" value="P:DNA-templated transcription"/>
    <property type="evidence" value="ECO:0007669"/>
    <property type="project" value="InterPro"/>
</dbReference>
<organism evidence="9 10">
    <name type="scientific">Ascodesmis nigricans</name>
    <dbReference type="NCBI Taxonomy" id="341454"/>
    <lineage>
        <taxon>Eukaryota</taxon>
        <taxon>Fungi</taxon>
        <taxon>Dikarya</taxon>
        <taxon>Ascomycota</taxon>
        <taxon>Pezizomycotina</taxon>
        <taxon>Pezizomycetes</taxon>
        <taxon>Pezizales</taxon>
        <taxon>Ascodesmidaceae</taxon>
        <taxon>Ascodesmis</taxon>
    </lineage>
</organism>
<feature type="compositionally biased region" description="Polar residues" evidence="7">
    <location>
        <begin position="117"/>
        <end position="152"/>
    </location>
</feature>
<keyword evidence="5" id="KW-0804">Transcription</keyword>
<dbReference type="AlphaFoldDB" id="A0A4V3SIY2"/>
<keyword evidence="1" id="KW-0479">Metal-binding</keyword>
<dbReference type="InterPro" id="IPR052073">
    <property type="entry name" value="Amide_Lactam_Regulators"/>
</dbReference>
<evidence type="ECO:0000256" key="7">
    <source>
        <dbReference type="SAM" id="MobiDB-lite"/>
    </source>
</evidence>
<dbReference type="GO" id="GO:0000981">
    <property type="term" value="F:DNA-binding transcription factor activity, RNA polymerase II-specific"/>
    <property type="evidence" value="ECO:0007669"/>
    <property type="project" value="InterPro"/>
</dbReference>
<dbReference type="OrthoDB" id="10031947at2759"/>
<dbReference type="CDD" id="cd12148">
    <property type="entry name" value="fungal_TF_MHR"/>
    <property type="match status" value="1"/>
</dbReference>
<dbReference type="SMART" id="SM00066">
    <property type="entry name" value="GAL4"/>
    <property type="match status" value="1"/>
</dbReference>
<feature type="domain" description="Zn(2)-C6 fungal-type" evidence="8">
    <location>
        <begin position="22"/>
        <end position="55"/>
    </location>
</feature>
<evidence type="ECO:0000256" key="1">
    <source>
        <dbReference type="ARBA" id="ARBA00022723"/>
    </source>
</evidence>
<dbReference type="STRING" id="341454.A0A4V3SIY2"/>
<dbReference type="GO" id="GO:0003677">
    <property type="term" value="F:DNA binding"/>
    <property type="evidence" value="ECO:0007669"/>
    <property type="project" value="UniProtKB-KW"/>
</dbReference>
<evidence type="ECO:0000256" key="6">
    <source>
        <dbReference type="ARBA" id="ARBA00023242"/>
    </source>
</evidence>
<dbReference type="InterPro" id="IPR001138">
    <property type="entry name" value="Zn2Cys6_DnaBD"/>
</dbReference>
<gene>
    <name evidence="9" type="ORF">EX30DRAFT_340320</name>
</gene>
<dbReference type="SUPFAM" id="SSF57701">
    <property type="entry name" value="Zn2/Cys6 DNA-binding domain"/>
    <property type="match status" value="1"/>
</dbReference>
<evidence type="ECO:0000256" key="4">
    <source>
        <dbReference type="ARBA" id="ARBA00023125"/>
    </source>
</evidence>
<keyword evidence="2" id="KW-0862">Zinc</keyword>
<dbReference type="PANTHER" id="PTHR47171">
    <property type="entry name" value="FARA-RELATED"/>
    <property type="match status" value="1"/>
</dbReference>
<evidence type="ECO:0000313" key="10">
    <source>
        <dbReference type="Proteomes" id="UP000298138"/>
    </source>
</evidence>
<dbReference type="CDD" id="cd00067">
    <property type="entry name" value="GAL4"/>
    <property type="match status" value="1"/>
</dbReference>
<evidence type="ECO:0000256" key="5">
    <source>
        <dbReference type="ARBA" id="ARBA00023163"/>
    </source>
</evidence>
<keyword evidence="4" id="KW-0238">DNA-binding</keyword>
<evidence type="ECO:0000256" key="3">
    <source>
        <dbReference type="ARBA" id="ARBA00023015"/>
    </source>
</evidence>
<sequence>MTTVVFAANNDNYRKRKRVHRACQQCKKHRRRCEPDLNGTGRCSSCGKYRLECSLSELEYPSPSTSTDVDLNHPSPETPHTRFVGDLNPEVVFITSSRPTTEIQRDLTECGVFDQPQADTASPGSSTSRASPNYGTSQPTPTSAKQTSNSRSSISPAYHTYLQSIRAFDLPGGPRVVDGLVDLYIRDIHPLFPILDVEKFMEERQRDVVSLTLLLAVCLVSIKHPEAEKWIPAGKTKRNWATRVAEQIEALLNGKIETDRLTLIRIHLLLSLHTEGPGGNETSSLHISTALHHAYTLGLHLNRPPTHRTNSEFLLWWNLWALDAIQAIICGRPLGIRRGDIGLPFPTDLSIPLPLPFQTLIRITEVLMKVISLYRPKTGTIEWEGPWPSFPDSDFPDNPQGDVLKLYYLSVCMLSVRSFLTTDGSATRKPCPTPSAAGQKCRTESAMAVLEFCRDKRKNGWLPLPIVPYTVALALSVFYSTLQSCSGSVDGFWETCGLLEGMAETWWFAGAIAGIGRMAGERVRAMEPVVSRRLNRQSESVSASDGAENGSGRVVDLEGYGVGKGMLRTAQEDTSAYHEPVSWDTGFTGVYDFDQGMGGDEWFLQLFPEIVVPVDFWRGLEIDVAN</sequence>
<dbReference type="InterPro" id="IPR007219">
    <property type="entry name" value="XnlR_reg_dom"/>
</dbReference>
<dbReference type="Pfam" id="PF04082">
    <property type="entry name" value="Fungal_trans"/>
    <property type="match status" value="1"/>
</dbReference>
<dbReference type="GO" id="GO:0008270">
    <property type="term" value="F:zinc ion binding"/>
    <property type="evidence" value="ECO:0007669"/>
    <property type="project" value="InterPro"/>
</dbReference>
<dbReference type="EMBL" id="ML220117">
    <property type="protein sequence ID" value="TGZ81895.1"/>
    <property type="molecule type" value="Genomic_DNA"/>
</dbReference>
<proteinExistence type="predicted"/>
<feature type="region of interest" description="Disordered" evidence="7">
    <location>
        <begin position="114"/>
        <end position="152"/>
    </location>
</feature>
<evidence type="ECO:0000259" key="8">
    <source>
        <dbReference type="PROSITE" id="PS50048"/>
    </source>
</evidence>